<name>A0ABS4DFL8_9CHLR</name>
<evidence type="ECO:0000256" key="1">
    <source>
        <dbReference type="SAM" id="MobiDB-lite"/>
    </source>
</evidence>
<proteinExistence type="predicted"/>
<organism evidence="2 3">
    <name type="scientific">Candidatus Chloroploca mongolica</name>
    <dbReference type="NCBI Taxonomy" id="2528176"/>
    <lineage>
        <taxon>Bacteria</taxon>
        <taxon>Bacillati</taxon>
        <taxon>Chloroflexota</taxon>
        <taxon>Chloroflexia</taxon>
        <taxon>Chloroflexales</taxon>
        <taxon>Chloroflexineae</taxon>
        <taxon>Oscillochloridaceae</taxon>
        <taxon>Candidatus Chloroploca</taxon>
    </lineage>
</organism>
<gene>
    <name evidence="2" type="ORF">EYB53_021100</name>
</gene>
<comment type="caution">
    <text evidence="2">The sequence shown here is derived from an EMBL/GenBank/DDBJ whole genome shotgun (WGS) entry which is preliminary data.</text>
</comment>
<evidence type="ECO:0000313" key="3">
    <source>
        <dbReference type="Proteomes" id="UP001193081"/>
    </source>
</evidence>
<feature type="region of interest" description="Disordered" evidence="1">
    <location>
        <begin position="24"/>
        <end position="75"/>
    </location>
</feature>
<protein>
    <submittedName>
        <fullName evidence="2">Uncharacterized protein</fullName>
    </submittedName>
</protein>
<feature type="compositionally biased region" description="Polar residues" evidence="1">
    <location>
        <begin position="30"/>
        <end position="40"/>
    </location>
</feature>
<dbReference type="Proteomes" id="UP001193081">
    <property type="component" value="Unassembled WGS sequence"/>
</dbReference>
<keyword evidence="3" id="KW-1185">Reference proteome</keyword>
<sequence length="75" mass="8090">MHQQDIQTAITDLSAVARSLLLSDTRDGNDTSANNVNDTQMPAPEATVHGDAYTPQAPTTSMTPRCPRPMVATHR</sequence>
<reference evidence="2 3" key="1">
    <citation type="submission" date="2021-03" db="EMBL/GenBank/DDBJ databases">
        <authorList>
            <person name="Grouzdev D.S."/>
        </authorList>
    </citation>
    <scope>NUCLEOTIDE SEQUENCE [LARGE SCALE GENOMIC DNA]</scope>
    <source>
        <strain evidence="2 3">M50-1</strain>
    </source>
</reference>
<dbReference type="RefSeq" id="WP_135480759.1">
    <property type="nucleotide sequence ID" value="NZ_SIJK02000060.1"/>
</dbReference>
<accession>A0ABS4DFL8</accession>
<dbReference type="EMBL" id="SIJK02000060">
    <property type="protein sequence ID" value="MBP1468222.1"/>
    <property type="molecule type" value="Genomic_DNA"/>
</dbReference>
<evidence type="ECO:0000313" key="2">
    <source>
        <dbReference type="EMBL" id="MBP1468222.1"/>
    </source>
</evidence>